<evidence type="ECO:0000313" key="2">
    <source>
        <dbReference type="Proteomes" id="UP001199469"/>
    </source>
</evidence>
<evidence type="ECO:0008006" key="3">
    <source>
        <dbReference type="Google" id="ProtNLM"/>
    </source>
</evidence>
<sequence length="121" mass="13056">MATTAPRREPLDAGDRLRAAADRLEALRDRTPGGEWETAGLLASRPEVIARYDDGTTEHVADTRARTASWISGLSPRVVEPLITWLRVSADAADEARLPPETTAAALTFAAAVIEHVELRG</sequence>
<gene>
    <name evidence="1" type="ORF">LQ327_17680</name>
</gene>
<dbReference type="EMBL" id="JAJNDB010000003">
    <property type="protein sequence ID" value="MCD2195201.1"/>
    <property type="molecule type" value="Genomic_DNA"/>
</dbReference>
<reference evidence="1 2" key="1">
    <citation type="submission" date="2021-11" db="EMBL/GenBank/DDBJ databases">
        <title>Draft genome sequence of Actinomycetospora sp. SF1 isolated from the rhizosphere soil.</title>
        <authorList>
            <person name="Duangmal K."/>
            <person name="Chantavorakit T."/>
        </authorList>
    </citation>
    <scope>NUCLEOTIDE SEQUENCE [LARGE SCALE GENOMIC DNA]</scope>
    <source>
        <strain evidence="1 2">TBRC 5722</strain>
    </source>
</reference>
<accession>A0ABS8PA98</accession>
<organism evidence="1 2">
    <name type="scientific">Actinomycetospora endophytica</name>
    <dbReference type="NCBI Taxonomy" id="2291215"/>
    <lineage>
        <taxon>Bacteria</taxon>
        <taxon>Bacillati</taxon>
        <taxon>Actinomycetota</taxon>
        <taxon>Actinomycetes</taxon>
        <taxon>Pseudonocardiales</taxon>
        <taxon>Pseudonocardiaceae</taxon>
        <taxon>Actinomycetospora</taxon>
    </lineage>
</organism>
<dbReference type="Proteomes" id="UP001199469">
    <property type="component" value="Unassembled WGS sequence"/>
</dbReference>
<proteinExistence type="predicted"/>
<dbReference type="RefSeq" id="WP_230736009.1">
    <property type="nucleotide sequence ID" value="NZ_JAJNDB010000003.1"/>
</dbReference>
<keyword evidence="2" id="KW-1185">Reference proteome</keyword>
<name>A0ABS8PA98_9PSEU</name>
<comment type="caution">
    <text evidence="1">The sequence shown here is derived from an EMBL/GenBank/DDBJ whole genome shotgun (WGS) entry which is preliminary data.</text>
</comment>
<evidence type="ECO:0000313" key="1">
    <source>
        <dbReference type="EMBL" id="MCD2195201.1"/>
    </source>
</evidence>
<protein>
    <recommendedName>
        <fullName evidence="3">MftR C-terminal domain-containing protein</fullName>
    </recommendedName>
</protein>